<sequence length="648" mass="73952">MIMVKTKKRNRVATSCRMIDARPALFTITWRHRPRRLWWRVGLHRPSSTTTTISSTVNLVQNLLSGSHASALRFSMNTADQFDGKIAEYIEKARSLREQRNSQIPLISRIPSELLAGVFEFLAQVDPDEPSPSPYHQPERSSGDYHPCENVTRVCRKWRILALSMSSIWGVFYANCSQQWMDYIIAERLKSMSPISIRSPHKRRFQQRDVLALRLDSERFSHLDLVLDSDRTMNLMHKVLRSKNLPELNTLCMTLDSTKCHSLDPNGFVWRAEAPRLHSLRLEHVLLKVQIASFPSLQEFKLDLSSFHGRLHPVQLLNALHAMPQLRTFECLGLLEYRDRKPIPADLQVELPHLEHLAISKFRWEDLVIFEHITTKPLISFRIDLLAQTETALPDLQSIWKLLPPPSASIDSWHTILHKRLYGADDKFGLVMQISSPSPEFRFELATEFKLVGATRHVESDIYSSLPSASTPDVVALTSQWQHRPCPSLKRFALDMAGVAEFHFIDLTQLLEALLPNQHLEGVHPPLQNAATRATKSKSKLVKPASQNGFTLSSFPIYLPGLRRIVVVQQADLGGSLNIILSYLGQIFLKRKKRGLPIMVVKLGQLSLDAEQRMLVGDGISTELTFIDQDDCKHYLSTSLKELPKHLR</sequence>
<proteinExistence type="predicted"/>
<dbReference type="InParanoid" id="A0A067NBR7"/>
<dbReference type="VEuPathDB" id="FungiDB:PLEOSDRAFT_170549"/>
<evidence type="ECO:0000313" key="2">
    <source>
        <dbReference type="Proteomes" id="UP000027073"/>
    </source>
</evidence>
<accession>A0A067NBR7</accession>
<protein>
    <recommendedName>
        <fullName evidence="3">F-box domain-containing protein</fullName>
    </recommendedName>
</protein>
<evidence type="ECO:0008006" key="3">
    <source>
        <dbReference type="Google" id="ProtNLM"/>
    </source>
</evidence>
<gene>
    <name evidence="1" type="ORF">PLEOSDRAFT_170549</name>
</gene>
<name>A0A067NBR7_PLEO1</name>
<organism evidence="1 2">
    <name type="scientific">Pleurotus ostreatus (strain PC15)</name>
    <name type="common">Oyster mushroom</name>
    <dbReference type="NCBI Taxonomy" id="1137138"/>
    <lineage>
        <taxon>Eukaryota</taxon>
        <taxon>Fungi</taxon>
        <taxon>Dikarya</taxon>
        <taxon>Basidiomycota</taxon>
        <taxon>Agaricomycotina</taxon>
        <taxon>Agaricomycetes</taxon>
        <taxon>Agaricomycetidae</taxon>
        <taxon>Agaricales</taxon>
        <taxon>Pleurotineae</taxon>
        <taxon>Pleurotaceae</taxon>
        <taxon>Pleurotus</taxon>
    </lineage>
</organism>
<dbReference type="AlphaFoldDB" id="A0A067NBR7"/>
<evidence type="ECO:0000313" key="1">
    <source>
        <dbReference type="EMBL" id="KDQ24370.1"/>
    </source>
</evidence>
<dbReference type="Proteomes" id="UP000027073">
    <property type="component" value="Unassembled WGS sequence"/>
</dbReference>
<dbReference type="HOGENOM" id="CLU_422785_0_0_1"/>
<reference evidence="2" key="1">
    <citation type="journal article" date="2014" name="Proc. Natl. Acad. Sci. U.S.A.">
        <title>Extensive sampling of basidiomycete genomes demonstrates inadequacy of the white-rot/brown-rot paradigm for wood decay fungi.</title>
        <authorList>
            <person name="Riley R."/>
            <person name="Salamov A.A."/>
            <person name="Brown D.W."/>
            <person name="Nagy L.G."/>
            <person name="Floudas D."/>
            <person name="Held B.W."/>
            <person name="Levasseur A."/>
            <person name="Lombard V."/>
            <person name="Morin E."/>
            <person name="Otillar R."/>
            <person name="Lindquist E.A."/>
            <person name="Sun H."/>
            <person name="LaButti K.M."/>
            <person name="Schmutz J."/>
            <person name="Jabbour D."/>
            <person name="Luo H."/>
            <person name="Baker S.E."/>
            <person name="Pisabarro A.G."/>
            <person name="Walton J.D."/>
            <person name="Blanchette R.A."/>
            <person name="Henrissat B."/>
            <person name="Martin F."/>
            <person name="Cullen D."/>
            <person name="Hibbett D.S."/>
            <person name="Grigoriev I.V."/>
        </authorList>
    </citation>
    <scope>NUCLEOTIDE SEQUENCE [LARGE SCALE GENOMIC DNA]</scope>
    <source>
        <strain evidence="2">PC15</strain>
    </source>
</reference>
<dbReference type="STRING" id="1137138.A0A067NBR7"/>
<dbReference type="EMBL" id="KL198011">
    <property type="protein sequence ID" value="KDQ24370.1"/>
    <property type="molecule type" value="Genomic_DNA"/>
</dbReference>
<dbReference type="OrthoDB" id="3172239at2759"/>